<dbReference type="Proteomes" id="UP001527052">
    <property type="component" value="Unassembled WGS sequence"/>
</dbReference>
<evidence type="ECO:0000313" key="1">
    <source>
        <dbReference type="EMBL" id="MCY9549865.1"/>
    </source>
</evidence>
<reference evidence="1 2" key="1">
    <citation type="submission" date="2022-05" db="EMBL/GenBank/DDBJ databases">
        <title>Genome Sequencing of Bee-Associated Microbes.</title>
        <authorList>
            <person name="Dunlap C."/>
        </authorList>
    </citation>
    <scope>NUCLEOTIDE SEQUENCE [LARGE SCALE GENOMIC DNA]</scope>
    <source>
        <strain evidence="1 2">NRRL BD-083</strain>
    </source>
</reference>
<name>A0ABT4EW08_9BACI</name>
<sequence length="82" mass="9102">MDSIHAGTGLDSHHVGQKALMKKFIPGYDELKAPAILVPRDGHTRKIPGVGIVSRSMKGINNARDIRELRRVYPDISNSKLR</sequence>
<protein>
    <submittedName>
        <fullName evidence="1">Uncharacterized protein</fullName>
    </submittedName>
</protein>
<proteinExistence type="predicted"/>
<comment type="caution">
    <text evidence="1">The sequence shown here is derived from an EMBL/GenBank/DDBJ whole genome shotgun (WGS) entry which is preliminary data.</text>
</comment>
<accession>A0ABT4EW08</accession>
<dbReference type="EMBL" id="JAMDLZ010000058">
    <property type="protein sequence ID" value="MCY9549865.1"/>
    <property type="molecule type" value="Genomic_DNA"/>
</dbReference>
<keyword evidence="2" id="KW-1185">Reference proteome</keyword>
<organism evidence="1 2">
    <name type="scientific">Lysinibacillus xylanilyticus</name>
    <dbReference type="NCBI Taxonomy" id="582475"/>
    <lineage>
        <taxon>Bacteria</taxon>
        <taxon>Bacillati</taxon>
        <taxon>Bacillota</taxon>
        <taxon>Bacilli</taxon>
        <taxon>Bacillales</taxon>
        <taxon>Bacillaceae</taxon>
        <taxon>Lysinibacillus</taxon>
    </lineage>
</organism>
<gene>
    <name evidence="1" type="ORF">M5W82_23600</name>
</gene>
<dbReference type="RefSeq" id="WP_268639757.1">
    <property type="nucleotide sequence ID" value="NZ_JAMDLZ010000058.1"/>
</dbReference>
<evidence type="ECO:0000313" key="2">
    <source>
        <dbReference type="Proteomes" id="UP001527052"/>
    </source>
</evidence>